<feature type="domain" description="KilA-N DNA-binding" evidence="2">
    <location>
        <begin position="1"/>
        <end position="64"/>
    </location>
</feature>
<accession>A0A1W9KTV1</accession>
<dbReference type="AlphaFoldDB" id="A0A1W9KTV1"/>
<dbReference type="EMBL" id="MTEI01000006">
    <property type="protein sequence ID" value="OQW87917.1"/>
    <property type="molecule type" value="Genomic_DNA"/>
</dbReference>
<proteinExistence type="predicted"/>
<reference evidence="3 4" key="1">
    <citation type="submission" date="2017-01" db="EMBL/GenBank/DDBJ databases">
        <title>Novel large sulfur bacteria in the metagenomes of groundwater-fed chemosynthetic microbial mats in the Lake Huron basin.</title>
        <authorList>
            <person name="Sharrar A.M."/>
            <person name="Flood B.E."/>
            <person name="Bailey J.V."/>
            <person name="Jones D.S."/>
            <person name="Biddanda B."/>
            <person name="Ruberg S.A."/>
            <person name="Marcus D.N."/>
            <person name="Dick G.J."/>
        </authorList>
    </citation>
    <scope>NUCLEOTIDE SEQUENCE [LARGE SCALE GENOMIC DNA]</scope>
    <source>
        <strain evidence="3">A7</strain>
    </source>
</reference>
<feature type="region of interest" description="Disordered" evidence="1">
    <location>
        <begin position="91"/>
        <end position="110"/>
    </location>
</feature>
<evidence type="ECO:0000313" key="4">
    <source>
        <dbReference type="Proteomes" id="UP000192505"/>
    </source>
</evidence>
<evidence type="ECO:0000256" key="1">
    <source>
        <dbReference type="SAM" id="MobiDB-lite"/>
    </source>
</evidence>
<dbReference type="Proteomes" id="UP000192505">
    <property type="component" value="Unassembled WGS sequence"/>
</dbReference>
<name>A0A1W9KTV1_9BURK</name>
<sequence>MYEVETKRFNEQIKRNLTRFPADFMFRLTEEEFESLRSQFATSKRGGRRYLPLAFTEHGAIMAAMCAQLRPGGGDERVCGARLCVAACRSAGPQSTGRQAGRVGAPGVTP</sequence>
<protein>
    <recommendedName>
        <fullName evidence="2">KilA-N DNA-binding domain-containing protein</fullName>
    </recommendedName>
</protein>
<gene>
    <name evidence="3" type="ORF">BWK72_11545</name>
</gene>
<dbReference type="InterPro" id="IPR018873">
    <property type="entry name" value="KilA-N_DNA-bd_domain"/>
</dbReference>
<comment type="caution">
    <text evidence="3">The sequence shown here is derived from an EMBL/GenBank/DDBJ whole genome shotgun (WGS) entry which is preliminary data.</text>
</comment>
<evidence type="ECO:0000313" key="3">
    <source>
        <dbReference type="EMBL" id="OQW87917.1"/>
    </source>
</evidence>
<organism evidence="3 4">
    <name type="scientific">Rhodoferax ferrireducens</name>
    <dbReference type="NCBI Taxonomy" id="192843"/>
    <lineage>
        <taxon>Bacteria</taxon>
        <taxon>Pseudomonadati</taxon>
        <taxon>Pseudomonadota</taxon>
        <taxon>Betaproteobacteria</taxon>
        <taxon>Burkholderiales</taxon>
        <taxon>Comamonadaceae</taxon>
        <taxon>Rhodoferax</taxon>
    </lineage>
</organism>
<dbReference type="Pfam" id="PF10543">
    <property type="entry name" value="ORF6N"/>
    <property type="match status" value="1"/>
</dbReference>
<evidence type="ECO:0000259" key="2">
    <source>
        <dbReference type="Pfam" id="PF10543"/>
    </source>
</evidence>